<dbReference type="InterPro" id="IPR003838">
    <property type="entry name" value="ABC3_permease_C"/>
</dbReference>
<name>A0A5C5VYN9_9BACT</name>
<evidence type="ECO:0000313" key="8">
    <source>
        <dbReference type="EMBL" id="TWT42861.1"/>
    </source>
</evidence>
<dbReference type="AlphaFoldDB" id="A0A5C5VYN9"/>
<evidence type="ECO:0000256" key="2">
    <source>
        <dbReference type="ARBA" id="ARBA00022475"/>
    </source>
</evidence>
<evidence type="ECO:0000313" key="9">
    <source>
        <dbReference type="Proteomes" id="UP000318995"/>
    </source>
</evidence>
<comment type="caution">
    <text evidence="8">The sequence shown here is derived from an EMBL/GenBank/DDBJ whole genome shotgun (WGS) entry which is preliminary data.</text>
</comment>
<dbReference type="EMBL" id="SJPH01000005">
    <property type="protein sequence ID" value="TWT42861.1"/>
    <property type="molecule type" value="Genomic_DNA"/>
</dbReference>
<feature type="transmembrane region" description="Helical" evidence="6">
    <location>
        <begin position="1069"/>
        <end position="1088"/>
    </location>
</feature>
<accession>A0A5C5VYN9</accession>
<keyword evidence="9" id="KW-1185">Reference proteome</keyword>
<sequence length="1108" mass="116045">MNFWRLFSRSLVTHRRSHAAVAAGAAVATAVLVGALVVGDSVRGSLRTLALDRLGSIDALVAPGRPFRAALAAESETSNRRCRPLVIAAASVSTRLDGKNRRASGVTLVGGLIEPPGDSVASITAPLAAELGLREGDPLVVRVSVSTALPGDSALGERADTTRSLRLPRVAIVRAEGLARFSIAPTQVAPRSVFVALAEAQKLLELGDTCTAMTIESTTDRTAAVAAPPIAPRLADYGLRLSRIDSGVWQLDSDNLVLPPVAVKAAQKALGSEAVQTVTTYLANRIEAGDASIPYSTVAGASAGVVRLLDDQQAPLTLTDEEIALSDWAAADLGVEVGARITLRYYEPESTHGVLKEAPPVSLRLAAIVPLADQQGLPTSAADPAWTPELAGVTDAASINDWDLPFELVETIRPQDEAYWDNHTTTPKAFLAEPLASRLWSTRWGGTSLIRFSADGDARQVEQRLLATLDPADFGFEPLALRAQAIAASSGSTPFDVLFLLFSLFLIGSALALIVLLVRLAVEGRANQIGLLGSIGFSKRWTTRWMLAETLVAVAVGVVVGAVGGVAYAAGLLALLRTVWVSAITSPFLHLHTGTVAIVGGALAGTAVAALSAWRVIRGFLKQPPRALLLGRSEPASFASGSQDRRALLAAVLLLLAAVFAAFIGGRLRGEAAAGAFFAAGGSTLAALLCGGWWGLRPRRTTGRSAFGFWWMAGSAIARNRGRSLLIVGLVAAASFLILATSAFRLGPTSAGTGGFAVVAQTDQPVLFDLNTAAGRFELGFSERDEQTLAGWSGAGLRVQPGEDASCRNLYQSTQPRVLGVTDAFKTLAERFSWAENRADSGTGPWSVLPTQPTPVEEPMPVVLDFNTAVYSLKLYGGVGSTFTFTTPAGAPQTLRIAGLLKNSVLQGDLLMGEADFLRLFPNTSGQRFFLFRAPTDGPGSELVSQQVTEPVIELLEDRLSDYGLDAEPTALRLERFLAVQNTYLATFQTLGALGLLLGVVGLAIAQYRNLSERRGELALLRAAGFARRRLRRLILAETLLLVGGGLAAGALATVIALGPIASQTAGQLPWGATLGLIAAMLVAALVAGQIAAQGVLTTPAAAALRGD</sequence>
<keyword evidence="3 6" id="KW-0812">Transmembrane</keyword>
<feature type="domain" description="ABC3 transporter permease C-terminal" evidence="7">
    <location>
        <begin position="501"/>
        <end position="625"/>
    </location>
</feature>
<organism evidence="8 9">
    <name type="scientific">Botrimarina hoheduenensis</name>
    <dbReference type="NCBI Taxonomy" id="2528000"/>
    <lineage>
        <taxon>Bacteria</taxon>
        <taxon>Pseudomonadati</taxon>
        <taxon>Planctomycetota</taxon>
        <taxon>Planctomycetia</taxon>
        <taxon>Pirellulales</taxon>
        <taxon>Lacipirellulaceae</taxon>
        <taxon>Botrimarina</taxon>
    </lineage>
</organism>
<gene>
    <name evidence="8" type="ORF">Pla111_24990</name>
</gene>
<feature type="transmembrane region" description="Helical" evidence="6">
    <location>
        <begin position="596"/>
        <end position="617"/>
    </location>
</feature>
<feature type="transmembrane region" description="Helical" evidence="6">
    <location>
        <begin position="647"/>
        <end position="666"/>
    </location>
</feature>
<evidence type="ECO:0000256" key="1">
    <source>
        <dbReference type="ARBA" id="ARBA00004651"/>
    </source>
</evidence>
<reference evidence="8 9" key="1">
    <citation type="submission" date="2019-02" db="EMBL/GenBank/DDBJ databases">
        <title>Deep-cultivation of Planctomycetes and their phenomic and genomic characterization uncovers novel biology.</title>
        <authorList>
            <person name="Wiegand S."/>
            <person name="Jogler M."/>
            <person name="Boedeker C."/>
            <person name="Pinto D."/>
            <person name="Vollmers J."/>
            <person name="Rivas-Marin E."/>
            <person name="Kohn T."/>
            <person name="Peeters S.H."/>
            <person name="Heuer A."/>
            <person name="Rast P."/>
            <person name="Oberbeckmann S."/>
            <person name="Bunk B."/>
            <person name="Jeske O."/>
            <person name="Meyerdierks A."/>
            <person name="Storesund J.E."/>
            <person name="Kallscheuer N."/>
            <person name="Luecker S."/>
            <person name="Lage O.M."/>
            <person name="Pohl T."/>
            <person name="Merkel B.J."/>
            <person name="Hornburger P."/>
            <person name="Mueller R.-W."/>
            <person name="Bruemmer F."/>
            <person name="Labrenz M."/>
            <person name="Spormann A.M."/>
            <person name="Op Den Camp H."/>
            <person name="Overmann J."/>
            <person name="Amann R."/>
            <person name="Jetten M.S.M."/>
            <person name="Mascher T."/>
            <person name="Medema M.H."/>
            <person name="Devos D.P."/>
            <person name="Kaster A.-K."/>
            <person name="Ovreas L."/>
            <person name="Rohde M."/>
            <person name="Galperin M.Y."/>
            <person name="Jogler C."/>
        </authorList>
    </citation>
    <scope>NUCLEOTIDE SEQUENCE [LARGE SCALE GENOMIC DNA]</scope>
    <source>
        <strain evidence="8 9">Pla111</strain>
    </source>
</reference>
<evidence type="ECO:0000259" key="7">
    <source>
        <dbReference type="Pfam" id="PF02687"/>
    </source>
</evidence>
<keyword evidence="5 6" id="KW-0472">Membrane</keyword>
<feature type="transmembrane region" description="Helical" evidence="6">
    <location>
        <begin position="550"/>
        <end position="576"/>
    </location>
</feature>
<dbReference type="PANTHER" id="PTHR43738:SF2">
    <property type="entry name" value="ABC TRANSPORTER PERMEASE"/>
    <property type="match status" value="1"/>
</dbReference>
<protein>
    <submittedName>
        <fullName evidence="8">FtsX-like permease family protein</fullName>
    </submittedName>
</protein>
<evidence type="ECO:0000256" key="6">
    <source>
        <dbReference type="SAM" id="Phobius"/>
    </source>
</evidence>
<feature type="transmembrane region" description="Helical" evidence="6">
    <location>
        <begin position="497"/>
        <end position="522"/>
    </location>
</feature>
<dbReference type="GO" id="GO:0005886">
    <property type="term" value="C:plasma membrane"/>
    <property type="evidence" value="ECO:0007669"/>
    <property type="project" value="UniProtKB-SubCell"/>
</dbReference>
<dbReference type="PANTHER" id="PTHR43738">
    <property type="entry name" value="ABC TRANSPORTER, MEMBRANE PROTEIN"/>
    <property type="match status" value="1"/>
</dbReference>
<dbReference type="InterPro" id="IPR051125">
    <property type="entry name" value="ABC-4/HrtB_transporter"/>
</dbReference>
<feature type="domain" description="ABC3 transporter permease C-terminal" evidence="7">
    <location>
        <begin position="992"/>
        <end position="1099"/>
    </location>
</feature>
<evidence type="ECO:0000256" key="3">
    <source>
        <dbReference type="ARBA" id="ARBA00022692"/>
    </source>
</evidence>
<evidence type="ECO:0000256" key="4">
    <source>
        <dbReference type="ARBA" id="ARBA00022989"/>
    </source>
</evidence>
<comment type="subcellular location">
    <subcellularLocation>
        <location evidence="1">Cell membrane</location>
        <topology evidence="1">Multi-pass membrane protein</topology>
    </subcellularLocation>
</comment>
<keyword evidence="2" id="KW-1003">Cell membrane</keyword>
<dbReference type="Pfam" id="PF02687">
    <property type="entry name" value="FtsX"/>
    <property type="match status" value="2"/>
</dbReference>
<feature type="transmembrane region" description="Helical" evidence="6">
    <location>
        <begin position="672"/>
        <end position="696"/>
    </location>
</feature>
<feature type="transmembrane region" description="Helical" evidence="6">
    <location>
        <begin position="984"/>
        <end position="1006"/>
    </location>
</feature>
<dbReference type="Proteomes" id="UP000318995">
    <property type="component" value="Unassembled WGS sequence"/>
</dbReference>
<dbReference type="OrthoDB" id="219657at2"/>
<proteinExistence type="predicted"/>
<feature type="transmembrane region" description="Helical" evidence="6">
    <location>
        <begin position="1039"/>
        <end position="1063"/>
    </location>
</feature>
<feature type="transmembrane region" description="Helical" evidence="6">
    <location>
        <begin position="725"/>
        <end position="744"/>
    </location>
</feature>
<keyword evidence="4 6" id="KW-1133">Transmembrane helix</keyword>
<dbReference type="RefSeq" id="WP_146574735.1">
    <property type="nucleotide sequence ID" value="NZ_SJPH01000005.1"/>
</dbReference>
<evidence type="ECO:0000256" key="5">
    <source>
        <dbReference type="ARBA" id="ARBA00023136"/>
    </source>
</evidence>